<gene>
    <name evidence="1" type="ORF">D174_04235</name>
</gene>
<reference evidence="1 2" key="1">
    <citation type="journal article" date="2014" name="Genome Announc.">
        <title>Complete Genome Sequence of Sterol-Transforming Mycobacterium neoaurum Strain VKM Ac-1815D.</title>
        <authorList>
            <person name="Shtratnikova V.Y."/>
            <person name="Bragin E.Y."/>
            <person name="Dovbnya D.V."/>
            <person name="Pekov Y.A."/>
            <person name="Schelkunov M.I."/>
            <person name="Strizhov N."/>
            <person name="Ivashina T.V."/>
            <person name="Ashapkin V.V."/>
            <person name="Donova M.V."/>
        </authorList>
    </citation>
    <scope>NUCLEOTIDE SEQUENCE [LARGE SCALE GENOMIC DNA]</scope>
    <source>
        <strain evidence="1 2">VKM Ac-1815D</strain>
    </source>
</reference>
<protein>
    <recommendedName>
        <fullName evidence="3">DUF3987 domain-containing protein</fullName>
    </recommendedName>
</protein>
<evidence type="ECO:0000313" key="1">
    <source>
        <dbReference type="EMBL" id="AHC23837.1"/>
    </source>
</evidence>
<dbReference type="AlphaFoldDB" id="V5X748"/>
<proteinExistence type="predicted"/>
<evidence type="ECO:0008006" key="3">
    <source>
        <dbReference type="Google" id="ProtNLM"/>
    </source>
</evidence>
<dbReference type="Proteomes" id="UP000018763">
    <property type="component" value="Chromosome"/>
</dbReference>
<name>V5X748_MYCNE</name>
<accession>V5X748</accession>
<keyword evidence="2" id="KW-1185">Reference proteome</keyword>
<dbReference type="GeneID" id="43448716"/>
<dbReference type="RefSeq" id="WP_019513442.1">
    <property type="nucleotide sequence ID" value="NC_023036.2"/>
</dbReference>
<organism evidence="1 2">
    <name type="scientific">Mycolicibacterium neoaurum VKM Ac-1815D</name>
    <dbReference type="NCBI Taxonomy" id="700508"/>
    <lineage>
        <taxon>Bacteria</taxon>
        <taxon>Bacillati</taxon>
        <taxon>Actinomycetota</taxon>
        <taxon>Actinomycetes</taxon>
        <taxon>Mycobacteriales</taxon>
        <taxon>Mycobacteriaceae</taxon>
        <taxon>Mycolicibacterium</taxon>
    </lineage>
</organism>
<evidence type="ECO:0000313" key="2">
    <source>
        <dbReference type="Proteomes" id="UP000018763"/>
    </source>
</evidence>
<sequence length="596" mass="65705">MIDESEFWSTTEELTLIHRWARARYAAPWAVFFAVLLRVSASVSPHVQLPGIIGGRASLNLLCAFVAPSGGGKGISDKVARLAWPAQIVELPIGSGEGIAETFTLRGKESSDNERVTNAIFNCPEIDILTGLESRQGSTILGTLKSFAMGEQLGSTNASKANSRNVPAHSYRGCLSVGAQPGHTGVIFNDVTGGTPQRLLWALTIDPTMPAEPTADPEPLNHHLPGLLTRRHDDPEIVTEIVYGPDEIRQAIIAAHLARQRGEGDALDGHWMLTRLKVAAVLAIMHHRTVVSEVDWQLSETVMAVSDRTRDWIVTEARQAARAKVRERAASRATFDEMVDDRHAKTVRSRILRLLTTGSMSRSELRRAMGKQHYREAFDAVLPHLLEVSQIVTIPGEKALHYALNPEFTGEPEFTPQITRSEAVNQKFTGEPPVAKTELDVPRSQENGQSRLSTREWMANHVADLLEAGHQTADSFAVLSAGEAAGHYRQSLIAETSKHPGMTIMSRRNGTTVWWIDPTQAPPQVWQPVGDWIASYVDVVADGAQIDRLDFKAQGMAEGYSWENLRKAIRDRPDIHTTHSGPNTEWRVRRTTESAS</sequence>
<dbReference type="eggNOG" id="ENOG502ZBKQ">
    <property type="taxonomic scope" value="Bacteria"/>
</dbReference>
<dbReference type="KEGG" id="mne:D174_04235"/>
<dbReference type="EMBL" id="CP006936">
    <property type="protein sequence ID" value="AHC23837.1"/>
    <property type="molecule type" value="Genomic_DNA"/>
</dbReference>